<evidence type="ECO:0000313" key="2">
    <source>
        <dbReference type="Proteomes" id="UP000593594"/>
    </source>
</evidence>
<dbReference type="EMBL" id="CP058214">
    <property type="protein sequence ID" value="QPC44489.1"/>
    <property type="molecule type" value="Genomic_DNA"/>
</dbReference>
<keyword evidence="2" id="KW-1185">Reference proteome</keyword>
<name>A0A7S8HDH9_9HYPH</name>
<protein>
    <submittedName>
        <fullName evidence="1">Uncharacterized protein</fullName>
    </submittedName>
</protein>
<evidence type="ECO:0000313" key="1">
    <source>
        <dbReference type="EMBL" id="QPC44489.1"/>
    </source>
</evidence>
<reference evidence="1 2" key="1">
    <citation type="submission" date="2020-06" db="EMBL/GenBank/DDBJ databases">
        <title>Genome sequence of 2 isolates from Red Sea Mangroves.</title>
        <authorList>
            <person name="Sefrji F."/>
            <person name="Michoud G."/>
            <person name="Merlino G."/>
            <person name="Daffonchio D."/>
        </authorList>
    </citation>
    <scope>NUCLEOTIDE SEQUENCE [LARGE SCALE GENOMIC DNA]</scope>
    <source>
        <strain evidence="1 2">R1DC25</strain>
    </source>
</reference>
<sequence length="79" mass="8668">MLSHALEALRDRFRDYEQDGMAMEPEAVRTVVASLTAFQVEARNMEETLAMFRGERGHVLPFPGQRAAARSTGGGDDAA</sequence>
<proteinExistence type="predicted"/>
<dbReference type="RefSeq" id="WP_213161859.1">
    <property type="nucleotide sequence ID" value="NZ_CP058214.1"/>
</dbReference>
<gene>
    <name evidence="1" type="ORF">HW532_18380</name>
</gene>
<organism evidence="1 2">
    <name type="scientific">Kaustia mangrovi</name>
    <dbReference type="NCBI Taxonomy" id="2593653"/>
    <lineage>
        <taxon>Bacteria</taxon>
        <taxon>Pseudomonadati</taxon>
        <taxon>Pseudomonadota</taxon>
        <taxon>Alphaproteobacteria</taxon>
        <taxon>Hyphomicrobiales</taxon>
        <taxon>Parvibaculaceae</taxon>
        <taxon>Kaustia</taxon>
    </lineage>
</organism>
<dbReference type="Proteomes" id="UP000593594">
    <property type="component" value="Chromosome"/>
</dbReference>
<dbReference type="AlphaFoldDB" id="A0A7S8HDH9"/>
<dbReference type="KEGG" id="kmn:HW532_18380"/>
<accession>A0A7S8HDH9</accession>